<sequence length="176" mass="19702">MRALVMGRFQPFHLGHLRLVRTVLSGYDEVIIAITSSQFNYLEKDPFTAGERAEMIRRSLKGEGLDLARCMVMQIENQPNISTWASYLKSVLPPFDTVVSGNRYVGMLLADSGIEVSVPEMHEREKFEGSGIRRMMAQGGPWEYLVPPAAAAYMQEIGGPARIKVITDSDTRPTEH</sequence>
<evidence type="ECO:0000256" key="3">
    <source>
        <dbReference type="ARBA" id="ARBA00022695"/>
    </source>
</evidence>
<keyword evidence="2 4" id="KW-0808">Transferase</keyword>
<dbReference type="Pfam" id="PF01467">
    <property type="entry name" value="CTP_transf_like"/>
    <property type="match status" value="1"/>
</dbReference>
<comment type="similarity">
    <text evidence="1 4">Belongs to the archaeal NMN adenylyltransferase family.</text>
</comment>
<dbReference type="STRING" id="414004.CENSYa_1386"/>
<dbReference type="EC" id="2.7.7.1" evidence="4"/>
<keyword evidence="4" id="KW-0547">Nucleotide-binding</keyword>
<dbReference type="GO" id="GO:0005737">
    <property type="term" value="C:cytoplasm"/>
    <property type="evidence" value="ECO:0007669"/>
    <property type="project" value="UniProtKB-SubCell"/>
</dbReference>
<comment type="subcellular location">
    <subcellularLocation>
        <location evidence="4">Cytoplasm</location>
    </subcellularLocation>
</comment>
<dbReference type="SUPFAM" id="SSF52374">
    <property type="entry name" value="Nucleotidylyl transferase"/>
    <property type="match status" value="1"/>
</dbReference>
<evidence type="ECO:0000313" key="6">
    <source>
        <dbReference type="EMBL" id="ABK78009.1"/>
    </source>
</evidence>
<dbReference type="Proteomes" id="UP000000758">
    <property type="component" value="Chromosome"/>
</dbReference>
<dbReference type="InterPro" id="IPR006418">
    <property type="entry name" value="NMN_Atrans_arc"/>
</dbReference>
<dbReference type="HOGENOM" id="CLU_108783_0_0_2"/>
<dbReference type="NCBIfam" id="NF002243">
    <property type="entry name" value="PRK01153.1"/>
    <property type="match status" value="1"/>
</dbReference>
<evidence type="ECO:0000313" key="7">
    <source>
        <dbReference type="Proteomes" id="UP000000758"/>
    </source>
</evidence>
<dbReference type="EMBL" id="DP000238">
    <property type="protein sequence ID" value="ABK78009.1"/>
    <property type="molecule type" value="Genomic_DNA"/>
</dbReference>
<protein>
    <recommendedName>
        <fullName evidence="4">Nicotinamide-nucleotide adenylyltransferase</fullName>
        <ecNumber evidence="4">2.7.7.1</ecNumber>
    </recommendedName>
    <alternativeName>
        <fullName evidence="4">NAD(+) diphosphorylase</fullName>
    </alternativeName>
    <alternativeName>
        <fullName evidence="4">NAD(+) pyrophosphorylase</fullName>
    </alternativeName>
    <alternativeName>
        <fullName evidence="4">NMN adenylyltransferase</fullName>
    </alternativeName>
</protein>
<dbReference type="InterPro" id="IPR004821">
    <property type="entry name" value="Cyt_trans-like"/>
</dbReference>
<dbReference type="UniPathway" id="UPA00253">
    <property type="reaction ID" value="UER00600"/>
</dbReference>
<keyword evidence="4" id="KW-0520">NAD</keyword>
<dbReference type="HAMAP" id="MF_00243">
    <property type="entry name" value="NMN_adenylyltr"/>
    <property type="match status" value="1"/>
</dbReference>
<evidence type="ECO:0000259" key="5">
    <source>
        <dbReference type="Pfam" id="PF01467"/>
    </source>
</evidence>
<dbReference type="Gene3D" id="3.40.50.620">
    <property type="entry name" value="HUPs"/>
    <property type="match status" value="1"/>
</dbReference>
<organism evidence="6 7">
    <name type="scientific">Cenarchaeum symbiosum (strain A)</name>
    <dbReference type="NCBI Taxonomy" id="414004"/>
    <lineage>
        <taxon>Archaea</taxon>
        <taxon>Nitrososphaerota</taxon>
        <taxon>Candidatus Cenarchaeales</taxon>
        <taxon>Candidatus Cenarchaeaceae</taxon>
        <taxon>Candidatus Cenarchaeum</taxon>
    </lineage>
</organism>
<evidence type="ECO:0000256" key="2">
    <source>
        <dbReference type="ARBA" id="ARBA00022679"/>
    </source>
</evidence>
<comment type="pathway">
    <text evidence="4">Cofactor biosynthesis; NAD(+) biosynthesis; NAD(+) from nicotinamide D-ribonucleotide: step 1/1.</text>
</comment>
<dbReference type="PATRIC" id="fig|414004.10.peg.1271"/>
<dbReference type="EnsemblBacteria" id="ABK78009">
    <property type="protein sequence ID" value="ABK78009"/>
    <property type="gene ID" value="CENSYa_1386"/>
</dbReference>
<name>A0RXE2_CENSY</name>
<dbReference type="PANTHER" id="PTHR21342:SF0">
    <property type="entry name" value="BIFUNCTIONAL NMN ADENYLYLTRANSFERASE_NUDIX HYDROLASE"/>
    <property type="match status" value="1"/>
</dbReference>
<dbReference type="NCBIfam" id="TIGR00125">
    <property type="entry name" value="cyt_tran_rel"/>
    <property type="match status" value="1"/>
</dbReference>
<keyword evidence="4" id="KW-0963">Cytoplasm</keyword>
<proteinExistence type="inferred from homology"/>
<dbReference type="InterPro" id="IPR014729">
    <property type="entry name" value="Rossmann-like_a/b/a_fold"/>
</dbReference>
<keyword evidence="7" id="KW-1185">Reference proteome</keyword>
<gene>
    <name evidence="6" type="ordered locus">CENSYa_1386</name>
</gene>
<keyword evidence="4" id="KW-0067">ATP-binding</keyword>
<accession>A0RXE2</accession>
<feature type="domain" description="Cytidyltransferase-like" evidence="5">
    <location>
        <begin position="5"/>
        <end position="134"/>
    </location>
</feature>
<evidence type="ECO:0000256" key="4">
    <source>
        <dbReference type="HAMAP-Rule" id="MF_00243"/>
    </source>
</evidence>
<comment type="catalytic activity">
    <reaction evidence="4">
        <text>beta-nicotinamide D-ribonucleotide + ATP + H(+) = diphosphate + NAD(+)</text>
        <dbReference type="Rhea" id="RHEA:21360"/>
        <dbReference type="ChEBI" id="CHEBI:14649"/>
        <dbReference type="ChEBI" id="CHEBI:15378"/>
        <dbReference type="ChEBI" id="CHEBI:30616"/>
        <dbReference type="ChEBI" id="CHEBI:33019"/>
        <dbReference type="ChEBI" id="CHEBI:57540"/>
        <dbReference type="EC" id="2.7.7.1"/>
    </reaction>
</comment>
<dbReference type="AlphaFoldDB" id="A0RXE2"/>
<evidence type="ECO:0000256" key="1">
    <source>
        <dbReference type="ARBA" id="ARBA00010124"/>
    </source>
</evidence>
<dbReference type="PANTHER" id="PTHR21342">
    <property type="entry name" value="PHOSPHOPANTETHEINE ADENYLYLTRANSFERASE"/>
    <property type="match status" value="1"/>
</dbReference>
<reference evidence="6 7" key="1">
    <citation type="journal article" date="2006" name="Proc. Natl. Acad. Sci. U.S.A.">
        <title>Genomic analysis of the uncultivated marine crenarchaeote Cenarchaeum symbiosum.</title>
        <authorList>
            <person name="Hallam S.J."/>
            <person name="Konstantinidis K.T."/>
            <person name="Putnam N."/>
            <person name="Schleper C."/>
            <person name="Watanabe Y."/>
            <person name="Sugahara J."/>
            <person name="Preston C."/>
            <person name="de la Torre J."/>
            <person name="Richardson P.M."/>
            <person name="DeLong E.F."/>
        </authorList>
    </citation>
    <scope>NUCLEOTIDE SEQUENCE [LARGE SCALE GENOMIC DNA]</scope>
    <source>
        <strain evidence="7">A</strain>
    </source>
</reference>
<dbReference type="GO" id="GO:0009435">
    <property type="term" value="P:NAD+ biosynthetic process"/>
    <property type="evidence" value="ECO:0007669"/>
    <property type="project" value="UniProtKB-UniRule"/>
</dbReference>
<dbReference type="KEGG" id="csy:CENSYa_1386"/>
<keyword evidence="4" id="KW-0662">Pyridine nucleotide biosynthesis</keyword>
<keyword evidence="3 4" id="KW-0548">Nucleotidyltransferase</keyword>
<dbReference type="GO" id="GO:0000309">
    <property type="term" value="F:nicotinamide-nucleotide adenylyltransferase activity"/>
    <property type="evidence" value="ECO:0007669"/>
    <property type="project" value="UniProtKB-UniRule"/>
</dbReference>
<dbReference type="GO" id="GO:0005524">
    <property type="term" value="F:ATP binding"/>
    <property type="evidence" value="ECO:0007669"/>
    <property type="project" value="UniProtKB-KW"/>
</dbReference>